<evidence type="ECO:0000313" key="2">
    <source>
        <dbReference type="Proteomes" id="UP000834106"/>
    </source>
</evidence>
<proteinExistence type="predicted"/>
<sequence length="141" mass="15950">MHSSLSFLVSGQAQQIFFFGFESEEGATVVEPWSFCDCKETTEEEFCIGNPSIVKGQKIFYEESKLVTRDKLRPWPNINCNIMGISLLGYGEVVLCLQVTINKFKYRDDISSSDKLVVGRKAASTSPDQSPVIRWPKMLQK</sequence>
<evidence type="ECO:0000313" key="1">
    <source>
        <dbReference type="EMBL" id="CAI9773495.1"/>
    </source>
</evidence>
<dbReference type="Proteomes" id="UP000834106">
    <property type="component" value="Chromosome 12"/>
</dbReference>
<gene>
    <name evidence="1" type="ORF">FPE_LOCUS20925</name>
</gene>
<reference evidence="1" key="1">
    <citation type="submission" date="2023-05" db="EMBL/GenBank/DDBJ databases">
        <authorList>
            <person name="Huff M."/>
        </authorList>
    </citation>
    <scope>NUCLEOTIDE SEQUENCE</scope>
</reference>
<keyword evidence="2" id="KW-1185">Reference proteome</keyword>
<protein>
    <submittedName>
        <fullName evidence="1">Uncharacterized protein</fullName>
    </submittedName>
</protein>
<name>A0AAD1ZQ26_9LAMI</name>
<dbReference type="AlphaFoldDB" id="A0AAD1ZQ26"/>
<dbReference type="EMBL" id="OU503047">
    <property type="protein sequence ID" value="CAI9773495.1"/>
    <property type="molecule type" value="Genomic_DNA"/>
</dbReference>
<accession>A0AAD1ZQ26</accession>
<organism evidence="1 2">
    <name type="scientific">Fraxinus pennsylvanica</name>
    <dbReference type="NCBI Taxonomy" id="56036"/>
    <lineage>
        <taxon>Eukaryota</taxon>
        <taxon>Viridiplantae</taxon>
        <taxon>Streptophyta</taxon>
        <taxon>Embryophyta</taxon>
        <taxon>Tracheophyta</taxon>
        <taxon>Spermatophyta</taxon>
        <taxon>Magnoliopsida</taxon>
        <taxon>eudicotyledons</taxon>
        <taxon>Gunneridae</taxon>
        <taxon>Pentapetalae</taxon>
        <taxon>asterids</taxon>
        <taxon>lamiids</taxon>
        <taxon>Lamiales</taxon>
        <taxon>Oleaceae</taxon>
        <taxon>Oleeae</taxon>
        <taxon>Fraxinus</taxon>
    </lineage>
</organism>